<dbReference type="KEGG" id="adin:H7849_17635"/>
<evidence type="ECO:0000256" key="2">
    <source>
        <dbReference type="SAM" id="SignalP"/>
    </source>
</evidence>
<feature type="compositionally biased region" description="Low complexity" evidence="1">
    <location>
        <begin position="24"/>
        <end position="44"/>
    </location>
</feature>
<sequence length="131" mass="14071">MIKRLGSAIAALLLLAPSTILLTSHAQQEAQQSSQSEPASSQQATTPDEKANDSSDSKPATDHATSPEDARQAQFAADSQKLYQLAQELKAEVDKSNKNTLSIAVTKKAEAIEKLAKSLKERMRTPPAVTR</sequence>
<gene>
    <name evidence="3" type="ORF">H7849_17635</name>
</gene>
<feature type="compositionally biased region" description="Basic and acidic residues" evidence="1">
    <location>
        <begin position="47"/>
        <end position="71"/>
    </location>
</feature>
<dbReference type="EMBL" id="CP060394">
    <property type="protein sequence ID" value="QNI30923.1"/>
    <property type="molecule type" value="Genomic_DNA"/>
</dbReference>
<feature type="region of interest" description="Disordered" evidence="1">
    <location>
        <begin position="24"/>
        <end position="77"/>
    </location>
</feature>
<name>A0A7G8BEF3_9BACT</name>
<accession>A0A7G8BEF3</accession>
<feature type="signal peptide" evidence="2">
    <location>
        <begin position="1"/>
        <end position="26"/>
    </location>
</feature>
<organism evidence="3 4">
    <name type="scientific">Alloacidobacterium dinghuense</name>
    <dbReference type="NCBI Taxonomy" id="2763107"/>
    <lineage>
        <taxon>Bacteria</taxon>
        <taxon>Pseudomonadati</taxon>
        <taxon>Acidobacteriota</taxon>
        <taxon>Terriglobia</taxon>
        <taxon>Terriglobales</taxon>
        <taxon>Acidobacteriaceae</taxon>
        <taxon>Alloacidobacterium</taxon>
    </lineage>
</organism>
<protein>
    <submittedName>
        <fullName evidence="3">Uncharacterized protein</fullName>
    </submittedName>
</protein>
<evidence type="ECO:0000256" key="1">
    <source>
        <dbReference type="SAM" id="MobiDB-lite"/>
    </source>
</evidence>
<dbReference type="RefSeq" id="WP_186741148.1">
    <property type="nucleotide sequence ID" value="NZ_CP060394.1"/>
</dbReference>
<proteinExistence type="predicted"/>
<reference evidence="3 4" key="1">
    <citation type="submission" date="2020-08" db="EMBL/GenBank/DDBJ databases">
        <title>Edaphobacter telluris sp. nov. and Acidobacterium dinghuensis sp. nov., two acidobacteria isolated from forest soil.</title>
        <authorList>
            <person name="Fu J."/>
            <person name="Qiu L."/>
        </authorList>
    </citation>
    <scope>NUCLEOTIDE SEQUENCE [LARGE SCALE GENOMIC DNA]</scope>
    <source>
        <strain evidence="3">4Y35</strain>
    </source>
</reference>
<keyword evidence="4" id="KW-1185">Reference proteome</keyword>
<evidence type="ECO:0000313" key="3">
    <source>
        <dbReference type="EMBL" id="QNI30923.1"/>
    </source>
</evidence>
<dbReference type="AlphaFoldDB" id="A0A7G8BEF3"/>
<feature type="chain" id="PRO_5028899369" evidence="2">
    <location>
        <begin position="27"/>
        <end position="131"/>
    </location>
</feature>
<evidence type="ECO:0000313" key="4">
    <source>
        <dbReference type="Proteomes" id="UP000515312"/>
    </source>
</evidence>
<keyword evidence="2" id="KW-0732">Signal</keyword>
<dbReference type="Proteomes" id="UP000515312">
    <property type="component" value="Chromosome"/>
</dbReference>